<feature type="signal peptide" evidence="1">
    <location>
        <begin position="1"/>
        <end position="21"/>
    </location>
</feature>
<gene>
    <name evidence="2" type="ORF">EAV92_20985</name>
</gene>
<keyword evidence="3" id="KW-1185">Reference proteome</keyword>
<name>A0A3G3K445_9BACL</name>
<evidence type="ECO:0000256" key="1">
    <source>
        <dbReference type="SAM" id="SignalP"/>
    </source>
</evidence>
<dbReference type="Proteomes" id="UP000269097">
    <property type="component" value="Chromosome"/>
</dbReference>
<reference evidence="2 3" key="1">
    <citation type="submission" date="2018-10" db="EMBL/GenBank/DDBJ databases">
        <title>Genome Sequence of Cohnella sp.</title>
        <authorList>
            <person name="Srinivasan S."/>
            <person name="Kim M.K."/>
        </authorList>
    </citation>
    <scope>NUCLEOTIDE SEQUENCE [LARGE SCALE GENOMIC DNA]</scope>
    <source>
        <strain evidence="2 3">18JY8-7</strain>
    </source>
</reference>
<organism evidence="2 3">
    <name type="scientific">Cohnella candidum</name>
    <dbReference type="NCBI Taxonomy" id="2674991"/>
    <lineage>
        <taxon>Bacteria</taxon>
        <taxon>Bacillati</taxon>
        <taxon>Bacillota</taxon>
        <taxon>Bacilli</taxon>
        <taxon>Bacillales</taxon>
        <taxon>Paenibacillaceae</taxon>
        <taxon>Cohnella</taxon>
    </lineage>
</organism>
<dbReference type="PROSITE" id="PS51257">
    <property type="entry name" value="PROKAR_LIPOPROTEIN"/>
    <property type="match status" value="1"/>
</dbReference>
<keyword evidence="1" id="KW-0732">Signal</keyword>
<feature type="chain" id="PRO_5018221903" description="Lipoprotein" evidence="1">
    <location>
        <begin position="22"/>
        <end position="117"/>
    </location>
</feature>
<evidence type="ECO:0000313" key="3">
    <source>
        <dbReference type="Proteomes" id="UP000269097"/>
    </source>
</evidence>
<dbReference type="AlphaFoldDB" id="A0A3G3K445"/>
<sequence length="117" mass="12257">MKTGLIWILSAAVLVGSAGCAAKKSQEPQEGLAAQSASCEAAPEELHWNGAVYQLTNANSTVEPGMKYGYLSCDHGKFTPGDDGPGAFILYSAGNPGTSSDIVMFGQWGEGLYRKKP</sequence>
<proteinExistence type="predicted"/>
<accession>A0A3G3K445</accession>
<dbReference type="RefSeq" id="WP_123042887.1">
    <property type="nucleotide sequence ID" value="NZ_CP033433.1"/>
</dbReference>
<protein>
    <recommendedName>
        <fullName evidence="4">Lipoprotein</fullName>
    </recommendedName>
</protein>
<dbReference type="KEGG" id="coh:EAV92_20985"/>
<evidence type="ECO:0008006" key="4">
    <source>
        <dbReference type="Google" id="ProtNLM"/>
    </source>
</evidence>
<evidence type="ECO:0000313" key="2">
    <source>
        <dbReference type="EMBL" id="AYQ74807.1"/>
    </source>
</evidence>
<dbReference type="EMBL" id="CP033433">
    <property type="protein sequence ID" value="AYQ74807.1"/>
    <property type="molecule type" value="Genomic_DNA"/>
</dbReference>